<gene>
    <name evidence="4" type="ORF">F3K02_16390</name>
</gene>
<feature type="domain" description="RRM" evidence="3">
    <location>
        <begin position="3"/>
        <end position="81"/>
    </location>
</feature>
<dbReference type="PANTHER" id="PTHR48027">
    <property type="entry name" value="HETEROGENEOUS NUCLEAR RIBONUCLEOPROTEIN 87F-RELATED"/>
    <property type="match status" value="1"/>
</dbReference>
<protein>
    <submittedName>
        <fullName evidence="4">RNA-binding protein</fullName>
    </submittedName>
</protein>
<dbReference type="InterPro" id="IPR012677">
    <property type="entry name" value="Nucleotide-bd_a/b_plait_sf"/>
</dbReference>
<dbReference type="InterPro" id="IPR000504">
    <property type="entry name" value="RRM_dom"/>
</dbReference>
<keyword evidence="1" id="KW-0694">RNA-binding</keyword>
<dbReference type="PROSITE" id="PS50102">
    <property type="entry name" value="RRM"/>
    <property type="match status" value="1"/>
</dbReference>
<evidence type="ECO:0000259" key="3">
    <source>
        <dbReference type="PROSITE" id="PS50102"/>
    </source>
</evidence>
<dbReference type="SMART" id="SM00360">
    <property type="entry name" value="RRM"/>
    <property type="match status" value="1"/>
</dbReference>
<dbReference type="Pfam" id="PF00076">
    <property type="entry name" value="RRM_1"/>
    <property type="match status" value="1"/>
</dbReference>
<proteinExistence type="predicted"/>
<sequence length="135" mass="13445">MGNKLYVGNLPYTVRDEDLQQAFSAYGSVNSAKVMMERDTGRSKGFGFVEMGNDAEAQAAVEGMNGQSLGGRSLVVNEARPMEARPPRTGGGGFGGPRGGGGGFGGGGGDGGGFRSPYGGGGRRDGGGGGGRGGY</sequence>
<dbReference type="AlphaFoldDB" id="A0A7Y8GXR4"/>
<dbReference type="InterPro" id="IPR035979">
    <property type="entry name" value="RBD_domain_sf"/>
</dbReference>
<dbReference type="Gene3D" id="3.30.70.330">
    <property type="match status" value="1"/>
</dbReference>
<evidence type="ECO:0000313" key="4">
    <source>
        <dbReference type="EMBL" id="NWF46819.1"/>
    </source>
</evidence>
<feature type="compositionally biased region" description="Gly residues" evidence="2">
    <location>
        <begin position="89"/>
        <end position="135"/>
    </location>
</feature>
<dbReference type="InterPro" id="IPR048289">
    <property type="entry name" value="RRM2_NsCP33-like"/>
</dbReference>
<keyword evidence="5" id="KW-1185">Reference proteome</keyword>
<evidence type="ECO:0000256" key="1">
    <source>
        <dbReference type="ARBA" id="ARBA00022884"/>
    </source>
</evidence>
<comment type="caution">
    <text evidence="4">The sequence shown here is derived from an EMBL/GenBank/DDBJ whole genome shotgun (WGS) entry which is preliminary data.</text>
</comment>
<dbReference type="InterPro" id="IPR052462">
    <property type="entry name" value="SLIRP/GR-RBP-like"/>
</dbReference>
<reference evidence="4 5" key="1">
    <citation type="submission" date="2019-09" db="EMBL/GenBank/DDBJ databases">
        <title>Hydrogenophaga aromatica sp. nov., isolated from a para-xylene-degrading enrichment culture.</title>
        <authorList>
            <person name="Tancsics A."/>
            <person name="Banerjee S."/>
        </authorList>
    </citation>
    <scope>NUCLEOTIDE SEQUENCE [LARGE SCALE GENOMIC DNA]</scope>
    <source>
        <strain evidence="4 5">D2P1</strain>
    </source>
</reference>
<dbReference type="RefSeq" id="WP_177136718.1">
    <property type="nucleotide sequence ID" value="NZ_VYGV01000015.1"/>
</dbReference>
<accession>A0A7Y8GXR4</accession>
<evidence type="ECO:0000256" key="2">
    <source>
        <dbReference type="SAM" id="MobiDB-lite"/>
    </source>
</evidence>
<evidence type="ECO:0000313" key="5">
    <source>
        <dbReference type="Proteomes" id="UP000545507"/>
    </source>
</evidence>
<dbReference type="Proteomes" id="UP000545507">
    <property type="component" value="Unassembled WGS sequence"/>
</dbReference>
<dbReference type="EMBL" id="VYGV01000015">
    <property type="protein sequence ID" value="NWF46819.1"/>
    <property type="molecule type" value="Genomic_DNA"/>
</dbReference>
<feature type="region of interest" description="Disordered" evidence="2">
    <location>
        <begin position="82"/>
        <end position="135"/>
    </location>
</feature>
<organism evidence="4 5">
    <name type="scientific">Hydrogenophaga aromaticivorans</name>
    <dbReference type="NCBI Taxonomy" id="2610898"/>
    <lineage>
        <taxon>Bacteria</taxon>
        <taxon>Pseudomonadati</taxon>
        <taxon>Pseudomonadota</taxon>
        <taxon>Betaproteobacteria</taxon>
        <taxon>Burkholderiales</taxon>
        <taxon>Comamonadaceae</taxon>
        <taxon>Hydrogenophaga</taxon>
    </lineage>
</organism>
<dbReference type="CDD" id="cd21608">
    <property type="entry name" value="RRM2_NsCP33_like"/>
    <property type="match status" value="1"/>
</dbReference>
<dbReference type="GO" id="GO:0003723">
    <property type="term" value="F:RNA binding"/>
    <property type="evidence" value="ECO:0007669"/>
    <property type="project" value="UniProtKB-KW"/>
</dbReference>
<name>A0A7Y8GXR4_9BURK</name>
<dbReference type="SUPFAM" id="SSF54928">
    <property type="entry name" value="RNA-binding domain, RBD"/>
    <property type="match status" value="1"/>
</dbReference>